<dbReference type="AlphaFoldDB" id="A0AAI8VUY8"/>
<protein>
    <submittedName>
        <fullName evidence="3">Uu.00g071680.m01.CDS01</fullName>
    </submittedName>
</protein>
<feature type="region of interest" description="Disordered" evidence="1">
    <location>
        <begin position="149"/>
        <end position="191"/>
    </location>
</feature>
<sequence>MPALLEFLPFPQLLTELRIQIWEVFVREVDTNRLVLIDGRRILPVQSLASPLLRVNTLSRHIALKWYPTRLPLYDMNKAARYRHFARLSVRNNKDRSLGLPVSSRGNPMRGTTTTTTTTNHLDYYGTLYLNLERDIFVVHKFGLQWRPDVPRKKGPDGEDDSGGTYVRSRCDSETPDAAESADFTESAEAA</sequence>
<dbReference type="InterPro" id="IPR045518">
    <property type="entry name" value="2EXR"/>
</dbReference>
<dbReference type="EMBL" id="CAUWAG010000018">
    <property type="protein sequence ID" value="CAJ2511543.1"/>
    <property type="molecule type" value="Genomic_DNA"/>
</dbReference>
<evidence type="ECO:0000313" key="4">
    <source>
        <dbReference type="Proteomes" id="UP001295740"/>
    </source>
</evidence>
<keyword evidence="4" id="KW-1185">Reference proteome</keyword>
<evidence type="ECO:0000259" key="2">
    <source>
        <dbReference type="Pfam" id="PF20150"/>
    </source>
</evidence>
<dbReference type="Pfam" id="PF20150">
    <property type="entry name" value="2EXR"/>
    <property type="match status" value="1"/>
</dbReference>
<proteinExistence type="predicted"/>
<reference evidence="3" key="1">
    <citation type="submission" date="2023-10" db="EMBL/GenBank/DDBJ databases">
        <authorList>
            <person name="Hackl T."/>
        </authorList>
    </citation>
    <scope>NUCLEOTIDE SEQUENCE</scope>
</reference>
<evidence type="ECO:0000256" key="1">
    <source>
        <dbReference type="SAM" id="MobiDB-lite"/>
    </source>
</evidence>
<evidence type="ECO:0000313" key="3">
    <source>
        <dbReference type="EMBL" id="CAJ2511543.1"/>
    </source>
</evidence>
<gene>
    <name evidence="3" type="ORF">KHLLAP_LOCUS12011</name>
</gene>
<name>A0AAI8VUY8_9PEZI</name>
<feature type="domain" description="2EXR" evidence="2">
    <location>
        <begin position="7"/>
        <end position="76"/>
    </location>
</feature>
<comment type="caution">
    <text evidence="3">The sequence shown here is derived from an EMBL/GenBank/DDBJ whole genome shotgun (WGS) entry which is preliminary data.</text>
</comment>
<accession>A0AAI8VUY8</accession>
<dbReference type="Proteomes" id="UP001295740">
    <property type="component" value="Unassembled WGS sequence"/>
</dbReference>
<organism evidence="3 4">
    <name type="scientific">Anthostomella pinea</name>
    <dbReference type="NCBI Taxonomy" id="933095"/>
    <lineage>
        <taxon>Eukaryota</taxon>
        <taxon>Fungi</taxon>
        <taxon>Dikarya</taxon>
        <taxon>Ascomycota</taxon>
        <taxon>Pezizomycotina</taxon>
        <taxon>Sordariomycetes</taxon>
        <taxon>Xylariomycetidae</taxon>
        <taxon>Xylariales</taxon>
        <taxon>Xylariaceae</taxon>
        <taxon>Anthostomella</taxon>
    </lineage>
</organism>